<evidence type="ECO:0000313" key="2">
    <source>
        <dbReference type="EMBL" id="KAL2079395.1"/>
    </source>
</evidence>
<dbReference type="Pfam" id="PF00059">
    <property type="entry name" value="Lectin_C"/>
    <property type="match status" value="2"/>
</dbReference>
<sequence>MGSLMQSADKNYSGSAWIGLYDDTVNSWRWSLENDSFYGAGERDYRQWFATPDNYGGHELCVVMVFDNKWHDAPCNYTFPVICYDGRKNSNETYVFVPQFMNWSTGQQYCRNFHTDLVSIRNEVEYQNIIQLLGSVIAWLGLYRTRTWSDQSNSTFRYWKKGEPDNGYRTAEEGAQHCTAVAFNSSGRWTDENCTRELPFICYGGEIDRQTDRQPNCALPLYTICMYLTFPNFALLTALLFEGHVIGLTGTLHSERELSQSDIELLIIQQFGEKFRRLGLSTNITLRYVQRIHP</sequence>
<dbReference type="SUPFAM" id="SSF56436">
    <property type="entry name" value="C-type lectin-like"/>
    <property type="match status" value="2"/>
</dbReference>
<dbReference type="Proteomes" id="UP001591681">
    <property type="component" value="Unassembled WGS sequence"/>
</dbReference>
<gene>
    <name evidence="2" type="ORF">ACEWY4_025139</name>
</gene>
<dbReference type="EMBL" id="JBHFQA010000022">
    <property type="protein sequence ID" value="KAL2079395.1"/>
    <property type="molecule type" value="Genomic_DNA"/>
</dbReference>
<dbReference type="PROSITE" id="PS50041">
    <property type="entry name" value="C_TYPE_LECTIN_2"/>
    <property type="match status" value="2"/>
</dbReference>
<comment type="caution">
    <text evidence="2">The sequence shown here is derived from an EMBL/GenBank/DDBJ whole genome shotgun (WGS) entry which is preliminary data.</text>
</comment>
<organism evidence="2 3">
    <name type="scientific">Coilia grayii</name>
    <name type="common">Gray's grenadier anchovy</name>
    <dbReference type="NCBI Taxonomy" id="363190"/>
    <lineage>
        <taxon>Eukaryota</taxon>
        <taxon>Metazoa</taxon>
        <taxon>Chordata</taxon>
        <taxon>Craniata</taxon>
        <taxon>Vertebrata</taxon>
        <taxon>Euteleostomi</taxon>
        <taxon>Actinopterygii</taxon>
        <taxon>Neopterygii</taxon>
        <taxon>Teleostei</taxon>
        <taxon>Clupei</taxon>
        <taxon>Clupeiformes</taxon>
        <taxon>Clupeoidei</taxon>
        <taxon>Engraulidae</taxon>
        <taxon>Coilinae</taxon>
        <taxon>Coilia</taxon>
    </lineage>
</organism>
<feature type="domain" description="C-type lectin" evidence="1">
    <location>
        <begin position="89"/>
        <end position="203"/>
    </location>
</feature>
<dbReference type="InterPro" id="IPR016187">
    <property type="entry name" value="CTDL_fold"/>
</dbReference>
<proteinExistence type="predicted"/>
<dbReference type="SMART" id="SM00034">
    <property type="entry name" value="CLECT"/>
    <property type="match status" value="1"/>
</dbReference>
<dbReference type="InterPro" id="IPR001304">
    <property type="entry name" value="C-type_lectin-like"/>
</dbReference>
<dbReference type="InterPro" id="IPR016186">
    <property type="entry name" value="C-type_lectin-like/link_sf"/>
</dbReference>
<dbReference type="PANTHER" id="PTHR45784">
    <property type="entry name" value="C-TYPE LECTIN DOMAIN FAMILY 20 MEMBER A-RELATED"/>
    <property type="match status" value="1"/>
</dbReference>
<accession>A0ABD1IZB8</accession>
<keyword evidence="3" id="KW-1185">Reference proteome</keyword>
<reference evidence="2 3" key="1">
    <citation type="submission" date="2024-09" db="EMBL/GenBank/DDBJ databases">
        <title>A chromosome-level genome assembly of Gray's grenadier anchovy, Coilia grayii.</title>
        <authorList>
            <person name="Fu Z."/>
        </authorList>
    </citation>
    <scope>NUCLEOTIDE SEQUENCE [LARGE SCALE GENOMIC DNA]</scope>
    <source>
        <strain evidence="2">G4</strain>
        <tissue evidence="2">Muscle</tissue>
    </source>
</reference>
<dbReference type="Gene3D" id="3.10.100.10">
    <property type="entry name" value="Mannose-Binding Protein A, subunit A"/>
    <property type="match status" value="2"/>
</dbReference>
<evidence type="ECO:0000313" key="3">
    <source>
        <dbReference type="Proteomes" id="UP001591681"/>
    </source>
</evidence>
<dbReference type="PANTHER" id="PTHR45784:SF3">
    <property type="entry name" value="C-TYPE LECTIN DOMAIN FAMILY 4 MEMBER K-LIKE-RELATED"/>
    <property type="match status" value="1"/>
</dbReference>
<name>A0ABD1IZB8_9TELE</name>
<evidence type="ECO:0000259" key="1">
    <source>
        <dbReference type="PROSITE" id="PS50041"/>
    </source>
</evidence>
<feature type="domain" description="C-type lectin" evidence="1">
    <location>
        <begin position="1"/>
        <end position="84"/>
    </location>
</feature>
<protein>
    <recommendedName>
        <fullName evidence="1">C-type lectin domain-containing protein</fullName>
    </recommendedName>
</protein>
<dbReference type="AlphaFoldDB" id="A0ABD1IZB8"/>